<dbReference type="SUPFAM" id="SSF52047">
    <property type="entry name" value="RNI-like"/>
    <property type="match status" value="1"/>
</dbReference>
<gene>
    <name evidence="2" type="ORF">THRCLA_22417</name>
</gene>
<sequence length="622" mass="69861">MPKNVVIVNDYLVKAASGLHLRFYKVRLDDMAFERIVQTIKTNPKIKSLSLCDLGCGPKLAVLIANVLEINTTLTSVDLSGNEIGTHGSKCLAAAIRRNKTLQKLSLQRCGLSTDCIAEWAELMKRGKHHTFHTFDLSHNEICDDGALLFAKTLANADVTLQGWKIKLTKNKFTDVGIKALADLMENNQSIVQLDVATSRSFGLENIENVVFLEHKCRQNMKRMHERVITKTIQAIYQSTRLGENVIIENKIISVTEAVSLAHALRTTLATISLTLRNNTLSLAATEHLAKGLIENNTLYKLALVDNGITGTGVWAILQAIAQHPNPSLRCLEIANSTSMPLPPWTRRLNGFYYRYFTQFSRLTQITLNHCGLLDDDIGVLVAGMAWGCNMELVHVARNKFTDRILPVFELLLHRCQSFESLDISGNQCTLSGVVSLVEKASQHQVLHTLLLGRFAAFDTSFRGIATLLHGSNTITRFDITAAKDHSKWTPVKAEIQSILLRNRALKNKVHIPTLSQLTLIIWTRRCRLNYVARDLAHNVINTIYDVNHLNHIVEMKLMAKLDENVSPYFFCMEMAMEDISATFILNQIAMLLEDINILVYTEFLLMQAEDFDIIHFSSLSP</sequence>
<keyword evidence="3" id="KW-1185">Reference proteome</keyword>
<accession>A0A1V9Z1Z2</accession>
<evidence type="ECO:0000313" key="3">
    <source>
        <dbReference type="Proteomes" id="UP000243217"/>
    </source>
</evidence>
<dbReference type="Gene3D" id="3.80.10.10">
    <property type="entry name" value="Ribonuclease Inhibitor"/>
    <property type="match status" value="4"/>
</dbReference>
<dbReference type="Proteomes" id="UP000243217">
    <property type="component" value="Unassembled WGS sequence"/>
</dbReference>
<proteinExistence type="predicted"/>
<comment type="caution">
    <text evidence="2">The sequence shown here is derived from an EMBL/GenBank/DDBJ whole genome shotgun (WGS) entry which is preliminary data.</text>
</comment>
<dbReference type="STRING" id="74557.A0A1V9Z1Z2"/>
<dbReference type="EMBL" id="JNBS01002369">
    <property type="protein sequence ID" value="OQR91973.1"/>
    <property type="molecule type" value="Genomic_DNA"/>
</dbReference>
<evidence type="ECO:0000256" key="1">
    <source>
        <dbReference type="ARBA" id="ARBA00022737"/>
    </source>
</evidence>
<evidence type="ECO:0000313" key="2">
    <source>
        <dbReference type="EMBL" id="OQR91973.1"/>
    </source>
</evidence>
<dbReference type="AlphaFoldDB" id="A0A1V9Z1Z2"/>
<dbReference type="InterPro" id="IPR052201">
    <property type="entry name" value="LRR-containing_regulator"/>
</dbReference>
<dbReference type="SMART" id="SM00368">
    <property type="entry name" value="LRR_RI"/>
    <property type="match status" value="8"/>
</dbReference>
<protein>
    <submittedName>
        <fullName evidence="2">Uncharacterized protein</fullName>
    </submittedName>
</protein>
<organism evidence="2 3">
    <name type="scientific">Thraustotheca clavata</name>
    <dbReference type="NCBI Taxonomy" id="74557"/>
    <lineage>
        <taxon>Eukaryota</taxon>
        <taxon>Sar</taxon>
        <taxon>Stramenopiles</taxon>
        <taxon>Oomycota</taxon>
        <taxon>Saprolegniomycetes</taxon>
        <taxon>Saprolegniales</taxon>
        <taxon>Achlyaceae</taxon>
        <taxon>Thraustotheca</taxon>
    </lineage>
</organism>
<dbReference type="PANTHER" id="PTHR24111">
    <property type="entry name" value="LEUCINE-RICH REPEAT-CONTAINING PROTEIN 34"/>
    <property type="match status" value="1"/>
</dbReference>
<dbReference type="PANTHER" id="PTHR24111:SF0">
    <property type="entry name" value="LEUCINE-RICH REPEAT-CONTAINING PROTEIN"/>
    <property type="match status" value="1"/>
</dbReference>
<keyword evidence="1" id="KW-0677">Repeat</keyword>
<dbReference type="OrthoDB" id="341587at2759"/>
<name>A0A1V9Z1Z2_9STRA</name>
<dbReference type="InterPro" id="IPR032675">
    <property type="entry name" value="LRR_dom_sf"/>
</dbReference>
<reference evidence="2 3" key="1">
    <citation type="journal article" date="2014" name="Genome Biol. Evol.">
        <title>The secreted proteins of Achlya hypogyna and Thraustotheca clavata identify the ancestral oomycete secretome and reveal gene acquisitions by horizontal gene transfer.</title>
        <authorList>
            <person name="Misner I."/>
            <person name="Blouin N."/>
            <person name="Leonard G."/>
            <person name="Richards T.A."/>
            <person name="Lane C.E."/>
        </authorList>
    </citation>
    <scope>NUCLEOTIDE SEQUENCE [LARGE SCALE GENOMIC DNA]</scope>
    <source>
        <strain evidence="2 3">ATCC 34112</strain>
    </source>
</reference>
<dbReference type="InterPro" id="IPR001611">
    <property type="entry name" value="Leu-rich_rpt"/>
</dbReference>
<dbReference type="Pfam" id="PF13516">
    <property type="entry name" value="LRR_6"/>
    <property type="match status" value="2"/>
</dbReference>